<proteinExistence type="predicted"/>
<dbReference type="OrthoDB" id="48306at2759"/>
<evidence type="ECO:0000313" key="1">
    <source>
        <dbReference type="EMBL" id="CAE7780722.1"/>
    </source>
</evidence>
<dbReference type="PANTHER" id="PTHR21530">
    <property type="entry name" value="PHEROMONE SHUTDOWN PROTEIN"/>
    <property type="match status" value="1"/>
</dbReference>
<protein>
    <submittedName>
        <fullName evidence="1">NLRC3 protein</fullName>
    </submittedName>
</protein>
<gene>
    <name evidence="1" type="primary">NLRC3</name>
    <name evidence="1" type="ORF">SPIL2461_LOCUS23192</name>
</gene>
<comment type="caution">
    <text evidence="1">The sequence shown here is derived from an EMBL/GenBank/DDBJ whole genome shotgun (WGS) entry which is preliminary data.</text>
</comment>
<reference evidence="1" key="1">
    <citation type="submission" date="2021-02" db="EMBL/GenBank/DDBJ databases">
        <authorList>
            <person name="Dougan E. K."/>
            <person name="Rhodes N."/>
            <person name="Thang M."/>
            <person name="Chan C."/>
        </authorList>
    </citation>
    <scope>NUCLEOTIDE SEQUENCE</scope>
</reference>
<sequence>MEDMLYELAVCKDLQETGILRTVVLADGTNVTLVGGNHASKASALFAETIVFSVQPSALVLELCSERAGVLIQGNGHRQSRAKSWMNPDEPEWLRRQYATYADETRRAFRAFMKYSKPACRLLVFADMKASVVEHDIENMQERRDANLAANIYRTARLGHKKIVAVLGANHLDGVARELESMQGTKPEHGLYISASGCEILRERQKKLAKKVSVKRWRQKDTLPNRDRDELKRRLRVLCNPEKIWNSLGKHALEPGS</sequence>
<dbReference type="Proteomes" id="UP000649617">
    <property type="component" value="Unassembled WGS sequence"/>
</dbReference>
<feature type="non-terminal residue" evidence="1">
    <location>
        <position position="257"/>
    </location>
</feature>
<accession>A0A812YK38</accession>
<keyword evidence="2" id="KW-1185">Reference proteome</keyword>
<name>A0A812YK38_SYMPI</name>
<dbReference type="AlphaFoldDB" id="A0A812YK38"/>
<organism evidence="1 2">
    <name type="scientific">Symbiodinium pilosum</name>
    <name type="common">Dinoflagellate</name>
    <dbReference type="NCBI Taxonomy" id="2952"/>
    <lineage>
        <taxon>Eukaryota</taxon>
        <taxon>Sar</taxon>
        <taxon>Alveolata</taxon>
        <taxon>Dinophyceae</taxon>
        <taxon>Suessiales</taxon>
        <taxon>Symbiodiniaceae</taxon>
        <taxon>Symbiodinium</taxon>
    </lineage>
</organism>
<dbReference type="PANTHER" id="PTHR21530:SF7">
    <property type="entry name" value="TRAB DOMAIN-CONTAINING PROTEIN"/>
    <property type="match status" value="1"/>
</dbReference>
<dbReference type="InterPro" id="IPR046345">
    <property type="entry name" value="TraB_PrgY-like"/>
</dbReference>
<dbReference type="EMBL" id="CAJNIZ010048047">
    <property type="protein sequence ID" value="CAE7780722.1"/>
    <property type="molecule type" value="Genomic_DNA"/>
</dbReference>
<evidence type="ECO:0000313" key="2">
    <source>
        <dbReference type="Proteomes" id="UP000649617"/>
    </source>
</evidence>